<accession>A0A344UQH8</accession>
<name>A0A344UQH8_9ACTN</name>
<dbReference type="SUPFAM" id="SSF53474">
    <property type="entry name" value="alpha/beta-Hydrolases"/>
    <property type="match status" value="1"/>
</dbReference>
<evidence type="ECO:0000259" key="5">
    <source>
        <dbReference type="Pfam" id="PF00135"/>
    </source>
</evidence>
<reference evidence="6 7" key="1">
    <citation type="submission" date="2017-12" db="EMBL/GenBank/DDBJ databases">
        <title>The whole genome sequence of the Acidipropionibacterium virtanenii sp. nov. type strain JS278.</title>
        <authorList>
            <person name="Laine P."/>
            <person name="Deptula P."/>
            <person name="Varmanen P."/>
            <person name="Auvinen P."/>
        </authorList>
    </citation>
    <scope>NUCLEOTIDE SEQUENCE [LARGE SCALE GENOMIC DNA]</scope>
    <source>
        <strain evidence="6 7">JS278</strain>
    </source>
</reference>
<dbReference type="Pfam" id="PF00135">
    <property type="entry name" value="COesterase"/>
    <property type="match status" value="1"/>
</dbReference>
<dbReference type="EMBL" id="CP025198">
    <property type="protein sequence ID" value="AXE37526.1"/>
    <property type="molecule type" value="Genomic_DNA"/>
</dbReference>
<dbReference type="InterPro" id="IPR029058">
    <property type="entry name" value="AB_hydrolase_fold"/>
</dbReference>
<comment type="similarity">
    <text evidence="1 3">Belongs to the type-B carboxylesterase/lipase family.</text>
</comment>
<dbReference type="EC" id="3.1.1.-" evidence="3"/>
<keyword evidence="7" id="KW-1185">Reference proteome</keyword>
<dbReference type="InterPro" id="IPR002018">
    <property type="entry name" value="CarbesteraseB"/>
</dbReference>
<protein>
    <recommendedName>
        <fullName evidence="3">Carboxylic ester hydrolase</fullName>
        <ecNumber evidence="3">3.1.1.-</ecNumber>
    </recommendedName>
</protein>
<dbReference type="RefSeq" id="WP_220150014.1">
    <property type="nucleotide sequence ID" value="NZ_CP025198.1"/>
</dbReference>
<dbReference type="KEGG" id="acij:JS278_00329"/>
<dbReference type="AlphaFoldDB" id="A0A344UQH8"/>
<dbReference type="GO" id="GO:0016787">
    <property type="term" value="F:hydrolase activity"/>
    <property type="evidence" value="ECO:0007669"/>
    <property type="project" value="UniProtKB-KW"/>
</dbReference>
<evidence type="ECO:0000313" key="6">
    <source>
        <dbReference type="EMBL" id="AXE37526.1"/>
    </source>
</evidence>
<feature type="domain" description="Carboxylesterase type B" evidence="5">
    <location>
        <begin position="7"/>
        <end position="467"/>
    </location>
</feature>
<dbReference type="InterPro" id="IPR019826">
    <property type="entry name" value="Carboxylesterase_B_AS"/>
</dbReference>
<evidence type="ECO:0000256" key="1">
    <source>
        <dbReference type="ARBA" id="ARBA00005964"/>
    </source>
</evidence>
<keyword evidence="2 3" id="KW-0378">Hydrolase</keyword>
<proteinExistence type="inferred from homology"/>
<dbReference type="Proteomes" id="UP000251995">
    <property type="component" value="Chromosome"/>
</dbReference>
<sequence length="504" mass="53440">MSRDDDLVATTESGPVRGRVRSQESGARSIAFLGVPFAAAPVGELSFAAPQPAEAWTQVRDALHPGATPLRRRVDGTRIPEPAVPGDQTLNVNVFTPDVAGSAPVLVWIHGGGFVSGSPSSPWYDGRAFNRDGVVTVSVSYRLGCEGFGAVGSEAGPGPQVSNLGVLDQLAALQWVRRNIAAFGGDPRRVTIAGQSAGATGVLGLLSMPEAQSLFARAIAISPTLVDISLDVARERTRRVAEEGGVAPTVEGLRGLGPDRLLAAQDAIERGAKGLKVLRGALAGRIWGPVVDGEVVERGALAALRDGVGATKPLLIGAARDEVGTLADRLPEWTNRLPVSWLMRAVVKDSAARQGYLRANRRLVPEGGSILLAKFVTDAVFRRVVPAVADARIASEGAGTWVYGFGWRSPRNGWAHHCLDVPFWFDCLDDPAVTALAGQRPRQELADAMHGAAVSFIRGEDPAWPRWSEEARETRVFGANEIVEDHEGYYDGAMPLVAGLDESD</sequence>
<evidence type="ECO:0000256" key="2">
    <source>
        <dbReference type="ARBA" id="ARBA00022801"/>
    </source>
</evidence>
<feature type="region of interest" description="Disordered" evidence="4">
    <location>
        <begin position="1"/>
        <end position="21"/>
    </location>
</feature>
<dbReference type="Gene3D" id="3.40.50.1820">
    <property type="entry name" value="alpha/beta hydrolase"/>
    <property type="match status" value="1"/>
</dbReference>
<gene>
    <name evidence="6" type="ORF">JS278_00329</name>
</gene>
<dbReference type="PROSITE" id="PS00122">
    <property type="entry name" value="CARBOXYLESTERASE_B_1"/>
    <property type="match status" value="1"/>
</dbReference>
<dbReference type="PANTHER" id="PTHR11559">
    <property type="entry name" value="CARBOXYLESTERASE"/>
    <property type="match status" value="1"/>
</dbReference>
<organism evidence="6 7">
    <name type="scientific">Acidipropionibacterium virtanenii</name>
    <dbReference type="NCBI Taxonomy" id="2057246"/>
    <lineage>
        <taxon>Bacteria</taxon>
        <taxon>Bacillati</taxon>
        <taxon>Actinomycetota</taxon>
        <taxon>Actinomycetes</taxon>
        <taxon>Propionibacteriales</taxon>
        <taxon>Propionibacteriaceae</taxon>
        <taxon>Acidipropionibacterium</taxon>
    </lineage>
</organism>
<dbReference type="InterPro" id="IPR050309">
    <property type="entry name" value="Type-B_Carboxylest/Lipase"/>
</dbReference>
<evidence type="ECO:0000256" key="3">
    <source>
        <dbReference type="RuleBase" id="RU361235"/>
    </source>
</evidence>
<evidence type="ECO:0000256" key="4">
    <source>
        <dbReference type="SAM" id="MobiDB-lite"/>
    </source>
</evidence>
<evidence type="ECO:0000313" key="7">
    <source>
        <dbReference type="Proteomes" id="UP000251995"/>
    </source>
</evidence>